<name>A0A0K0CWN6_ANGCA</name>
<sequence length="263" mass="29650">LLRLHLLGCHHATMYGKTLLELKPERLKRNVGMFGGKNGKLDSELKKITNDENGKDRNPIFTDCWQESLDLNLNAVLRACEDRKELLQYRGKVPRDECGSEQLLSEMGGNVGVENVMQSPQMEQCSPDQFAPGLMPPDEVRRRVSVKCKDQPPKMKFPPFKKEPVCWYCYDKYTEMCIAQGRNPPSVHARAVHICGSLNAIVVEPLLQIHILIHTVPCSRLAILALTALNATSVCLSLRVLVAFCSDMFRFMTLLTLARDVVI</sequence>
<proteinExistence type="predicted"/>
<reference evidence="2" key="1">
    <citation type="submission" date="2012-09" db="EMBL/GenBank/DDBJ databases">
        <authorList>
            <person name="Martin A.A."/>
        </authorList>
    </citation>
    <scope>NUCLEOTIDE SEQUENCE</scope>
</reference>
<protein>
    <submittedName>
        <fullName evidence="3">Nanos-type domain-containing protein</fullName>
    </submittedName>
</protein>
<keyword evidence="2" id="KW-1185">Reference proteome</keyword>
<accession>A0A0K0CWN6</accession>
<organism evidence="2 3">
    <name type="scientific">Angiostrongylus cantonensis</name>
    <name type="common">Rat lungworm</name>
    <dbReference type="NCBI Taxonomy" id="6313"/>
    <lineage>
        <taxon>Eukaryota</taxon>
        <taxon>Metazoa</taxon>
        <taxon>Ecdysozoa</taxon>
        <taxon>Nematoda</taxon>
        <taxon>Chromadorea</taxon>
        <taxon>Rhabditida</taxon>
        <taxon>Rhabditina</taxon>
        <taxon>Rhabditomorpha</taxon>
        <taxon>Strongyloidea</taxon>
        <taxon>Metastrongylidae</taxon>
        <taxon>Angiostrongylus</taxon>
    </lineage>
</organism>
<evidence type="ECO:0000256" key="1">
    <source>
        <dbReference type="SAM" id="Phobius"/>
    </source>
</evidence>
<evidence type="ECO:0000313" key="2">
    <source>
        <dbReference type="Proteomes" id="UP000035642"/>
    </source>
</evidence>
<dbReference type="Proteomes" id="UP000035642">
    <property type="component" value="Unassembled WGS sequence"/>
</dbReference>
<dbReference type="STRING" id="6313.A0A0K0CWN6"/>
<dbReference type="WBParaSite" id="ACAC_0000187801-mRNA-1">
    <property type="protein sequence ID" value="ACAC_0000187801-mRNA-1"/>
    <property type="gene ID" value="ACAC_0000187801"/>
</dbReference>
<reference evidence="3" key="2">
    <citation type="submission" date="2017-02" db="UniProtKB">
        <authorList>
            <consortium name="WormBaseParasite"/>
        </authorList>
    </citation>
    <scope>IDENTIFICATION</scope>
</reference>
<keyword evidence="1" id="KW-1133">Transmembrane helix</keyword>
<feature type="transmembrane region" description="Helical" evidence="1">
    <location>
        <begin position="221"/>
        <end position="242"/>
    </location>
</feature>
<keyword evidence="1" id="KW-0812">Transmembrane</keyword>
<evidence type="ECO:0000313" key="3">
    <source>
        <dbReference type="WBParaSite" id="ACAC_0000187801-mRNA-1"/>
    </source>
</evidence>
<keyword evidence="1" id="KW-0472">Membrane</keyword>
<dbReference type="AlphaFoldDB" id="A0A0K0CWN6"/>